<reference evidence="1" key="2">
    <citation type="journal article" date="2014" name="ISME J.">
        <title>Microbial stratification in low pH oxic and suboxic macroscopic growths along an acid mine drainage.</title>
        <authorList>
            <person name="Mendez-Garcia C."/>
            <person name="Mesa V."/>
            <person name="Sprenger R.R."/>
            <person name="Richter M."/>
            <person name="Diez M.S."/>
            <person name="Solano J."/>
            <person name="Bargiela R."/>
            <person name="Golyshina O.V."/>
            <person name="Manteca A."/>
            <person name="Ramos J.L."/>
            <person name="Gallego J.R."/>
            <person name="Llorente I."/>
            <person name="Martins Dos Santos V.A."/>
            <person name="Jensen O.N."/>
            <person name="Pelaez A.I."/>
            <person name="Sanchez J."/>
            <person name="Ferrer M."/>
        </authorList>
    </citation>
    <scope>NUCLEOTIDE SEQUENCE</scope>
</reference>
<dbReference type="AlphaFoldDB" id="T1BBK9"/>
<dbReference type="InterPro" id="IPR011010">
    <property type="entry name" value="DNA_brk_join_enz"/>
</dbReference>
<sequence>MFDAALLTGMRVVELKLFLEHPEWFDGTFIHLPRVAIKKQKATVTQRWVHLSIKGRTIIETLHKSINHEDLPTEQGLIKYLKACAERSGIGSEGINMKMFRKTYESWLICSYPERKEEVFLSQGHNSLTALRHYVNLPFTDSDREEMREFVDGWK</sequence>
<accession>T1BBK9</accession>
<reference evidence="1" key="1">
    <citation type="submission" date="2013-08" db="EMBL/GenBank/DDBJ databases">
        <authorList>
            <person name="Mendez C."/>
            <person name="Richter M."/>
            <person name="Ferrer M."/>
            <person name="Sanchez J."/>
        </authorList>
    </citation>
    <scope>NUCLEOTIDE SEQUENCE</scope>
</reference>
<organism evidence="1">
    <name type="scientific">mine drainage metagenome</name>
    <dbReference type="NCBI Taxonomy" id="410659"/>
    <lineage>
        <taxon>unclassified sequences</taxon>
        <taxon>metagenomes</taxon>
        <taxon>ecological metagenomes</taxon>
    </lineage>
</organism>
<evidence type="ECO:0000313" key="1">
    <source>
        <dbReference type="EMBL" id="EQD67247.1"/>
    </source>
</evidence>
<name>T1BBK9_9ZZZZ</name>
<dbReference type="SUPFAM" id="SSF56349">
    <property type="entry name" value="DNA breaking-rejoining enzymes"/>
    <property type="match status" value="1"/>
</dbReference>
<comment type="caution">
    <text evidence="1">The sequence shown here is derived from an EMBL/GenBank/DDBJ whole genome shotgun (WGS) entry which is preliminary data.</text>
</comment>
<protein>
    <submittedName>
        <fullName evidence="1">Uncharacterized protein</fullName>
    </submittedName>
</protein>
<proteinExistence type="predicted"/>
<dbReference type="EMBL" id="AUZX01005583">
    <property type="protein sequence ID" value="EQD67247.1"/>
    <property type="molecule type" value="Genomic_DNA"/>
</dbReference>
<dbReference type="GO" id="GO:0003677">
    <property type="term" value="F:DNA binding"/>
    <property type="evidence" value="ECO:0007669"/>
    <property type="project" value="InterPro"/>
</dbReference>
<gene>
    <name evidence="1" type="ORF">B1A_07778</name>
</gene>